<evidence type="ECO:0000313" key="1">
    <source>
        <dbReference type="EMBL" id="KAG0413199.1"/>
    </source>
</evidence>
<name>A0AC60P1G6_IXOPE</name>
<dbReference type="EMBL" id="JABSTQ010011282">
    <property type="protein sequence ID" value="KAG0413199.1"/>
    <property type="molecule type" value="Genomic_DNA"/>
</dbReference>
<reference evidence="1 2" key="1">
    <citation type="journal article" date="2020" name="Cell">
        <title>Large-Scale Comparative Analyses of Tick Genomes Elucidate Their Genetic Diversity and Vector Capacities.</title>
        <authorList>
            <consortium name="Tick Genome and Microbiome Consortium (TIGMIC)"/>
            <person name="Jia N."/>
            <person name="Wang J."/>
            <person name="Shi W."/>
            <person name="Du L."/>
            <person name="Sun Y."/>
            <person name="Zhan W."/>
            <person name="Jiang J.F."/>
            <person name="Wang Q."/>
            <person name="Zhang B."/>
            <person name="Ji P."/>
            <person name="Bell-Sakyi L."/>
            <person name="Cui X.M."/>
            <person name="Yuan T.T."/>
            <person name="Jiang B.G."/>
            <person name="Yang W.F."/>
            <person name="Lam T.T."/>
            <person name="Chang Q.C."/>
            <person name="Ding S.J."/>
            <person name="Wang X.J."/>
            <person name="Zhu J.G."/>
            <person name="Ruan X.D."/>
            <person name="Zhao L."/>
            <person name="Wei J.T."/>
            <person name="Ye R.Z."/>
            <person name="Que T.C."/>
            <person name="Du C.H."/>
            <person name="Zhou Y.H."/>
            <person name="Cheng J.X."/>
            <person name="Dai P.F."/>
            <person name="Guo W.B."/>
            <person name="Han X.H."/>
            <person name="Huang E.J."/>
            <person name="Li L.F."/>
            <person name="Wei W."/>
            <person name="Gao Y.C."/>
            <person name="Liu J.Z."/>
            <person name="Shao H.Z."/>
            <person name="Wang X."/>
            <person name="Wang C.C."/>
            <person name="Yang T.C."/>
            <person name="Huo Q.B."/>
            <person name="Li W."/>
            <person name="Chen H.Y."/>
            <person name="Chen S.E."/>
            <person name="Zhou L.G."/>
            <person name="Ni X.B."/>
            <person name="Tian J.H."/>
            <person name="Sheng Y."/>
            <person name="Liu T."/>
            <person name="Pan Y.S."/>
            <person name="Xia L.Y."/>
            <person name="Li J."/>
            <person name="Zhao F."/>
            <person name="Cao W.C."/>
        </authorList>
    </citation>
    <scope>NUCLEOTIDE SEQUENCE [LARGE SCALE GENOMIC DNA]</scope>
    <source>
        <strain evidence="1">Iper-2018</strain>
    </source>
</reference>
<proteinExistence type="predicted"/>
<sequence>CTRSFADVTSQLQTLETTTLQGHCVVHTDAAFCREGDGSPSRRQFLSGGLVLGTQTCRPGNLSQVSAPVSTVYGRRPLSLCSGTKTTREQILSEAGNSPSSHEVPNKPEGHSEGHGTNEARRCEPRARTHTHAAAVAGPEVQVHASPREATASTPTRPRLECEGARAAAAPELLPMQVGSFFSPSAEKAAVTLRATRRHGEAEEEEGEKTPAAVPEAETRIPPINSERGQALHRTPSTATSRSMGREIDTDEHPCGPHQGEERCSRDCGREIFLRSNSRAKAAA</sequence>
<feature type="non-terminal residue" evidence="1">
    <location>
        <position position="1"/>
    </location>
</feature>
<protein>
    <submittedName>
        <fullName evidence="1">Uncharacterized protein</fullName>
    </submittedName>
</protein>
<organism evidence="1 2">
    <name type="scientific">Ixodes persulcatus</name>
    <name type="common">Taiga tick</name>
    <dbReference type="NCBI Taxonomy" id="34615"/>
    <lineage>
        <taxon>Eukaryota</taxon>
        <taxon>Metazoa</taxon>
        <taxon>Ecdysozoa</taxon>
        <taxon>Arthropoda</taxon>
        <taxon>Chelicerata</taxon>
        <taxon>Arachnida</taxon>
        <taxon>Acari</taxon>
        <taxon>Parasitiformes</taxon>
        <taxon>Ixodida</taxon>
        <taxon>Ixodoidea</taxon>
        <taxon>Ixodidae</taxon>
        <taxon>Ixodinae</taxon>
        <taxon>Ixodes</taxon>
    </lineage>
</organism>
<keyword evidence="2" id="KW-1185">Reference proteome</keyword>
<comment type="caution">
    <text evidence="1">The sequence shown here is derived from an EMBL/GenBank/DDBJ whole genome shotgun (WGS) entry which is preliminary data.</text>
</comment>
<dbReference type="Proteomes" id="UP000805193">
    <property type="component" value="Unassembled WGS sequence"/>
</dbReference>
<gene>
    <name evidence="1" type="ORF">HPB47_009643</name>
</gene>
<accession>A0AC60P1G6</accession>
<evidence type="ECO:0000313" key="2">
    <source>
        <dbReference type="Proteomes" id="UP000805193"/>
    </source>
</evidence>